<feature type="transmembrane region" description="Helical" evidence="1">
    <location>
        <begin position="191"/>
        <end position="213"/>
    </location>
</feature>
<evidence type="ECO:0000256" key="1">
    <source>
        <dbReference type="SAM" id="Phobius"/>
    </source>
</evidence>
<accession>A0A0S3EV49</accession>
<proteinExistence type="predicted"/>
<dbReference type="InterPro" id="IPR005625">
    <property type="entry name" value="PepSY-ass_TM"/>
</dbReference>
<keyword evidence="1" id="KW-0472">Membrane</keyword>
<keyword evidence="3" id="KW-1185">Reference proteome</keyword>
<feature type="transmembrane region" description="Helical" evidence="1">
    <location>
        <begin position="337"/>
        <end position="358"/>
    </location>
</feature>
<dbReference type="OrthoDB" id="6307929at2"/>
<keyword evidence="1" id="KW-0812">Transmembrane</keyword>
<dbReference type="Pfam" id="PF03929">
    <property type="entry name" value="PepSY_TM"/>
    <property type="match status" value="1"/>
</dbReference>
<dbReference type="KEGG" id="sbd:ATN00_02175"/>
<dbReference type="PANTHER" id="PTHR34219">
    <property type="entry name" value="IRON-REGULATED INNER MEMBRANE PROTEIN-RELATED"/>
    <property type="match status" value="1"/>
</dbReference>
<dbReference type="AlphaFoldDB" id="A0A0S3EV49"/>
<sequence>MALSQTGIRRWYLVHKWTSLVSTLFLLMFCITGLPLIFYHEIDELTRAPVLAETVAAGQANLDTIAARAVAGEPGWKTLYLSWDDEKPLIYATIAPTYDATDKAMKFLLFDARTGDKVDAPPLDEGVMHFLLELHAELLLGLPGQLFLGLVGIVFVVALVSGVVVYAPFMRKLAFGTVRKHRTKRIKWLDTHNMIGIVTLGWVSVVGLTGVIITMSTPITMIWQRDQLAEMSAPYKDAKPPEKLASVDKAVATVRAAVPDAKVSFIAWPGTEFSTKHHYMVALAGDTPLTERLINPAMVDAETGKLVAVEQMPWYVKTLFLSSPLHFGDYGGLPLKIIWALLDIATIVVLVTGLYLWLGKRRVPIEKRIAELRSGGTLEPAE</sequence>
<gene>
    <name evidence="2" type="ORF">ATN00_02175</name>
</gene>
<name>A0A0S3EV49_9SPHN</name>
<protein>
    <submittedName>
        <fullName evidence="2">Peptidase</fullName>
    </submittedName>
</protein>
<feature type="transmembrane region" description="Helical" evidence="1">
    <location>
        <begin position="20"/>
        <end position="39"/>
    </location>
</feature>
<dbReference type="Proteomes" id="UP000056968">
    <property type="component" value="Chromosome"/>
</dbReference>
<dbReference type="PANTHER" id="PTHR34219:SF3">
    <property type="entry name" value="BLL7967 PROTEIN"/>
    <property type="match status" value="1"/>
</dbReference>
<evidence type="ECO:0000313" key="3">
    <source>
        <dbReference type="Proteomes" id="UP000056968"/>
    </source>
</evidence>
<dbReference type="RefSeq" id="WP_062061516.1">
    <property type="nucleotide sequence ID" value="NZ_CP013264.1"/>
</dbReference>
<evidence type="ECO:0000313" key="2">
    <source>
        <dbReference type="EMBL" id="ALR19286.1"/>
    </source>
</evidence>
<keyword evidence="1" id="KW-1133">Transmembrane helix</keyword>
<feature type="transmembrane region" description="Helical" evidence="1">
    <location>
        <begin position="146"/>
        <end position="170"/>
    </location>
</feature>
<dbReference type="EMBL" id="CP013264">
    <property type="protein sequence ID" value="ALR19286.1"/>
    <property type="molecule type" value="Genomic_DNA"/>
</dbReference>
<organism evidence="2 3">
    <name type="scientific">Sphingobium baderi</name>
    <dbReference type="NCBI Taxonomy" id="1332080"/>
    <lineage>
        <taxon>Bacteria</taxon>
        <taxon>Pseudomonadati</taxon>
        <taxon>Pseudomonadota</taxon>
        <taxon>Alphaproteobacteria</taxon>
        <taxon>Sphingomonadales</taxon>
        <taxon>Sphingomonadaceae</taxon>
        <taxon>Sphingobium</taxon>
    </lineage>
</organism>
<dbReference type="STRING" id="1332080.ATN00_02175"/>
<reference evidence="2 3" key="1">
    <citation type="submission" date="2015-11" db="EMBL/GenBank/DDBJ databases">
        <title>A Two-component Flavoprotein Monooxygenase System MeaXY Responsible for para-Hydroxylation of 2-Methyl-6-ethylaniline and 2,6-Diethylaniline in Sphingobium baderi DE-13.</title>
        <authorList>
            <person name="Cheng M."/>
            <person name="Meng Q."/>
            <person name="Yang Y."/>
            <person name="Chu C."/>
            <person name="Yan X."/>
            <person name="He J."/>
            <person name="Li S."/>
        </authorList>
    </citation>
    <scope>NUCLEOTIDE SEQUENCE [LARGE SCALE GENOMIC DNA]</scope>
    <source>
        <strain evidence="2 3">DE-13</strain>
    </source>
</reference>